<dbReference type="AlphaFoldDB" id="B7Q4W2"/>
<proteinExistence type="predicted"/>
<dbReference type="InParanoid" id="B7Q4W2"/>
<accession>B7Q4W2</accession>
<dbReference type="EMBL" id="DS857852">
    <property type="protein sequence ID" value="EEC13884.1"/>
    <property type="molecule type" value="Genomic_DNA"/>
</dbReference>
<dbReference type="EMBL" id="ABJB010440338">
    <property type="status" value="NOT_ANNOTATED_CDS"/>
    <property type="molecule type" value="Genomic_DNA"/>
</dbReference>
<dbReference type="VEuPathDB" id="VectorBase:ISCI021642"/>
<sequence length="199" mass="22042">MQERRSQGLRGRYLLENHAKPLENPIMLNDRTGRRYFGLGYEGQHLSMASLEFSADSLRFETSDRQGSVTEVTTSAVLNPALIRMYAANTGTRPEVVTALIRGCSFGFCSNSTDRVRLSPGEKRLLLLSVRIDVTGGPAADVWCNDVLYSAATLLDPRFRDIFFIAISEEAAEFPNLESVSPKPAPFPVISTPGIERQE</sequence>
<gene>
    <name evidence="1" type="ORF">IscW_ISCW021642</name>
</gene>
<dbReference type="HOGENOM" id="CLU_1373609_0_0_1"/>
<protein>
    <submittedName>
        <fullName evidence="1 2">Uncharacterized protein</fullName>
    </submittedName>
</protein>
<organism>
    <name type="scientific">Ixodes scapularis</name>
    <name type="common">Black-legged tick</name>
    <name type="synonym">Deer tick</name>
    <dbReference type="NCBI Taxonomy" id="6945"/>
    <lineage>
        <taxon>Eukaryota</taxon>
        <taxon>Metazoa</taxon>
        <taxon>Ecdysozoa</taxon>
        <taxon>Arthropoda</taxon>
        <taxon>Chelicerata</taxon>
        <taxon>Arachnida</taxon>
        <taxon>Acari</taxon>
        <taxon>Parasitiformes</taxon>
        <taxon>Ixodida</taxon>
        <taxon>Ixodoidea</taxon>
        <taxon>Ixodidae</taxon>
        <taxon>Ixodinae</taxon>
        <taxon>Ixodes</taxon>
    </lineage>
</organism>
<dbReference type="EMBL" id="ABJB010424233">
    <property type="status" value="NOT_ANNOTATED_CDS"/>
    <property type="molecule type" value="Genomic_DNA"/>
</dbReference>
<name>B7Q4W2_IXOSC</name>
<dbReference type="VEuPathDB" id="VectorBase:ISCW021642"/>
<reference evidence="1 3" key="1">
    <citation type="submission" date="2008-03" db="EMBL/GenBank/DDBJ databases">
        <title>Annotation of Ixodes scapularis.</title>
        <authorList>
            <consortium name="Ixodes scapularis Genome Project Consortium"/>
            <person name="Caler E."/>
            <person name="Hannick L.I."/>
            <person name="Bidwell S."/>
            <person name="Joardar V."/>
            <person name="Thiagarajan M."/>
            <person name="Amedeo P."/>
            <person name="Galinsky K.J."/>
            <person name="Schobel S."/>
            <person name="Inman J."/>
            <person name="Hostetler J."/>
            <person name="Miller J."/>
            <person name="Hammond M."/>
            <person name="Megy K."/>
            <person name="Lawson D."/>
            <person name="Kodira C."/>
            <person name="Sutton G."/>
            <person name="Meyer J."/>
            <person name="Hill C.A."/>
            <person name="Birren B."/>
            <person name="Nene V."/>
            <person name="Collins F."/>
            <person name="Alarcon-Chaidez F."/>
            <person name="Wikel S."/>
            <person name="Strausberg R."/>
        </authorList>
    </citation>
    <scope>NUCLEOTIDE SEQUENCE [LARGE SCALE GENOMIC DNA]</scope>
    <source>
        <strain evidence="3">Wikel</strain>
        <strain evidence="1">Wikel colony</strain>
    </source>
</reference>
<evidence type="ECO:0000313" key="1">
    <source>
        <dbReference type="EMBL" id="EEC13884.1"/>
    </source>
</evidence>
<dbReference type="EMBL" id="ABJB010686884">
    <property type="status" value="NOT_ANNOTATED_CDS"/>
    <property type="molecule type" value="Genomic_DNA"/>
</dbReference>
<reference evidence="2" key="2">
    <citation type="submission" date="2020-05" db="UniProtKB">
        <authorList>
            <consortium name="EnsemblMetazoa"/>
        </authorList>
    </citation>
    <scope>IDENTIFICATION</scope>
    <source>
        <strain evidence="2">wikel</strain>
    </source>
</reference>
<evidence type="ECO:0000313" key="2">
    <source>
        <dbReference type="EnsemblMetazoa" id="ISCW021642-PA"/>
    </source>
</evidence>
<dbReference type="EMBL" id="ABJB010311742">
    <property type="status" value="NOT_ANNOTATED_CDS"/>
    <property type="molecule type" value="Genomic_DNA"/>
</dbReference>
<evidence type="ECO:0000313" key="3">
    <source>
        <dbReference type="Proteomes" id="UP000001555"/>
    </source>
</evidence>
<dbReference type="EnsemblMetazoa" id="ISCW021642-RA">
    <property type="protein sequence ID" value="ISCW021642-PA"/>
    <property type="gene ID" value="ISCW021642"/>
</dbReference>
<keyword evidence="3" id="KW-1185">Reference proteome</keyword>
<dbReference type="PaxDb" id="6945-B7Q4W2"/>
<dbReference type="Proteomes" id="UP000001555">
    <property type="component" value="Unassembled WGS sequence"/>
</dbReference>